<dbReference type="Pfam" id="PF08479">
    <property type="entry name" value="POTRA_2"/>
    <property type="match status" value="1"/>
</dbReference>
<evidence type="ECO:0000256" key="3">
    <source>
        <dbReference type="ARBA" id="ARBA00023237"/>
    </source>
</evidence>
<dbReference type="Proteomes" id="UP000198814">
    <property type="component" value="Unassembled WGS sequence"/>
</dbReference>
<dbReference type="GO" id="GO:0008320">
    <property type="term" value="F:protein transmembrane transporter activity"/>
    <property type="evidence" value="ECO:0007669"/>
    <property type="project" value="TreeGrafter"/>
</dbReference>
<evidence type="ECO:0000313" key="6">
    <source>
        <dbReference type="EMBL" id="SEO96362.1"/>
    </source>
</evidence>
<evidence type="ECO:0000256" key="2">
    <source>
        <dbReference type="ARBA" id="ARBA00022692"/>
    </source>
</evidence>
<dbReference type="PANTHER" id="PTHR34597">
    <property type="entry name" value="SLR1661 PROTEIN"/>
    <property type="match status" value="1"/>
</dbReference>
<evidence type="ECO:0000313" key="7">
    <source>
        <dbReference type="Proteomes" id="UP000198814"/>
    </source>
</evidence>
<sequence>MAICWVLFASTASGQNLINPASSLRPSENPLSLESIPATSGITIPEKLESKPSAQEQRNQILGAIELDSVLFEGNTVFSIKELNALAKPYLHRLVGVDELEELRRSITYYYINKGYITSGATFPPSPIEGKTLRIRIVEGKVGEMRIDGEGWLRRSYIENRLIPDKNSPLNMNVLQDRFRLLLTDPLFERLNGRLLPGADRGVSILDLAATRSQPYQLSAISDNYRAPSVGGIALGANAWIRNLTKQGDFIDFTFLTSAPSGGDAYQYSGNWLVPIGDYGTRAYFSASNSNVSIIEESLVNINIKSNSLTVEGGINQLLIDNFQRRLSFGAGISIKDNETSLLGHSFSFIPGLPNGKSQISAVRINQEYIERWEKFAWALRSTFSIGIDALGSTIQKNHLNPDSEYFAWLGQSRGVWNVPQIKSDFVFKGAVQVSDDPLLPLERMAVGGRNTVRGYRENQLVRDNGYAASTELHIHLVGDSQTKYRFDLVPFFDFGAAWNNNDSTPIQQTMRHIYSAGIGFQFRMYRFNSEFFWAHRLESQSPRQHGDLQDQGIHFQARLDAF</sequence>
<evidence type="ECO:0000259" key="5">
    <source>
        <dbReference type="Pfam" id="PF08479"/>
    </source>
</evidence>
<proteinExistence type="predicted"/>
<name>A0A1H8TZA6_9PROT</name>
<organism evidence="6 7">
    <name type="scientific">Nitrosomonas oligotropha</name>
    <dbReference type="NCBI Taxonomy" id="42354"/>
    <lineage>
        <taxon>Bacteria</taxon>
        <taxon>Pseudomonadati</taxon>
        <taxon>Pseudomonadota</taxon>
        <taxon>Betaproteobacteria</taxon>
        <taxon>Nitrosomonadales</taxon>
        <taxon>Nitrosomonadaceae</taxon>
        <taxon>Nitrosomonas</taxon>
    </lineage>
</organism>
<dbReference type="GO" id="GO:0046819">
    <property type="term" value="P:protein secretion by the type V secretion system"/>
    <property type="evidence" value="ECO:0007669"/>
    <property type="project" value="TreeGrafter"/>
</dbReference>
<dbReference type="AlphaFoldDB" id="A0A1H8TZA6"/>
<gene>
    <name evidence="6" type="ORF">SAMN05216333_12922</name>
</gene>
<dbReference type="PANTHER" id="PTHR34597:SF3">
    <property type="entry name" value="OUTER MEMBRANE TRANSPORTER CDIB"/>
    <property type="match status" value="1"/>
</dbReference>
<evidence type="ECO:0000259" key="4">
    <source>
        <dbReference type="Pfam" id="PF03865"/>
    </source>
</evidence>
<dbReference type="InterPro" id="IPR051544">
    <property type="entry name" value="TPS_OM_transporter"/>
</dbReference>
<reference evidence="7" key="1">
    <citation type="submission" date="2016-10" db="EMBL/GenBank/DDBJ databases">
        <authorList>
            <person name="Varghese N."/>
            <person name="Submissions S."/>
        </authorList>
    </citation>
    <scope>NUCLEOTIDE SEQUENCE [LARGE SCALE GENOMIC DNA]</scope>
    <source>
        <strain evidence="7">Nm76</strain>
    </source>
</reference>
<keyword evidence="7" id="KW-1185">Reference proteome</keyword>
<keyword evidence="1" id="KW-1134">Transmembrane beta strand</keyword>
<accession>A0A1H8TZA6</accession>
<dbReference type="STRING" id="42354.SAMN05216333_12922"/>
<keyword evidence="1" id="KW-0472">Membrane</keyword>
<protein>
    <submittedName>
        <fullName evidence="6">Hemolysin activation/secretion protein</fullName>
    </submittedName>
</protein>
<dbReference type="InterPro" id="IPR005565">
    <property type="entry name" value="Hemolysn_activator_HlyB_C"/>
</dbReference>
<dbReference type="Gene3D" id="2.40.160.50">
    <property type="entry name" value="membrane protein fhac: a member of the omp85/tpsb transporter family"/>
    <property type="match status" value="1"/>
</dbReference>
<keyword evidence="2" id="KW-0812">Transmembrane</keyword>
<dbReference type="GO" id="GO:0098046">
    <property type="term" value="C:type V protein secretion system complex"/>
    <property type="evidence" value="ECO:0007669"/>
    <property type="project" value="TreeGrafter"/>
</dbReference>
<dbReference type="EMBL" id="FODO01000029">
    <property type="protein sequence ID" value="SEO96362.1"/>
    <property type="molecule type" value="Genomic_DNA"/>
</dbReference>
<dbReference type="InterPro" id="IPR013686">
    <property type="entry name" value="Polypept-transport_assoc_ShlB"/>
</dbReference>
<dbReference type="Pfam" id="PF03865">
    <property type="entry name" value="ShlB"/>
    <property type="match status" value="1"/>
</dbReference>
<feature type="domain" description="Polypeptide-transport-associated ShlB-type" evidence="5">
    <location>
        <begin position="67"/>
        <end position="140"/>
    </location>
</feature>
<keyword evidence="3" id="KW-0998">Cell outer membrane</keyword>
<evidence type="ECO:0000256" key="1">
    <source>
        <dbReference type="ARBA" id="ARBA00022452"/>
    </source>
</evidence>
<feature type="domain" description="Haemolysin activator HlyB C-terminal" evidence="4">
    <location>
        <begin position="202"/>
        <end position="521"/>
    </location>
</feature>
<dbReference type="Gene3D" id="3.10.20.310">
    <property type="entry name" value="membrane protein fhac"/>
    <property type="match status" value="1"/>
</dbReference>